<evidence type="ECO:0000256" key="5">
    <source>
        <dbReference type="ARBA" id="ARBA00023204"/>
    </source>
</evidence>
<dbReference type="InterPro" id="IPR037278">
    <property type="entry name" value="ARFGAP/RecO"/>
</dbReference>
<evidence type="ECO:0000313" key="9">
    <source>
        <dbReference type="EMBL" id="QNN75502.1"/>
    </source>
</evidence>
<dbReference type="Pfam" id="PF02565">
    <property type="entry name" value="RecO_C"/>
    <property type="match status" value="1"/>
</dbReference>
<keyword evidence="3 7" id="KW-0227">DNA damage</keyword>
<reference evidence="9 10" key="1">
    <citation type="submission" date="2020-08" db="EMBL/GenBank/DDBJ databases">
        <title>Genome sequence of Weissella diestrammenae KACC 16890T.</title>
        <authorList>
            <person name="Hyun D.-W."/>
            <person name="Bae J.-W."/>
        </authorList>
    </citation>
    <scope>NUCLEOTIDE SEQUENCE [LARGE SCALE GENOMIC DNA]</scope>
    <source>
        <strain evidence="9 10">KACC 16890</strain>
    </source>
</reference>
<keyword evidence="5 7" id="KW-0234">DNA repair</keyword>
<dbReference type="Pfam" id="PF11967">
    <property type="entry name" value="RecO_N"/>
    <property type="match status" value="1"/>
</dbReference>
<evidence type="ECO:0000256" key="3">
    <source>
        <dbReference type="ARBA" id="ARBA00022763"/>
    </source>
</evidence>
<gene>
    <name evidence="7 9" type="primary">recO</name>
    <name evidence="9" type="ORF">H9L19_00930</name>
</gene>
<evidence type="ECO:0000256" key="1">
    <source>
        <dbReference type="ARBA" id="ARBA00007452"/>
    </source>
</evidence>
<dbReference type="PANTHER" id="PTHR33991">
    <property type="entry name" value="DNA REPAIR PROTEIN RECO"/>
    <property type="match status" value="1"/>
</dbReference>
<dbReference type="PANTHER" id="PTHR33991:SF1">
    <property type="entry name" value="DNA REPAIR PROTEIN RECO"/>
    <property type="match status" value="1"/>
</dbReference>
<keyword evidence="4 7" id="KW-0233">DNA recombination</keyword>
<dbReference type="EMBL" id="CP060724">
    <property type="protein sequence ID" value="QNN75502.1"/>
    <property type="molecule type" value="Genomic_DNA"/>
</dbReference>
<evidence type="ECO:0000313" key="10">
    <source>
        <dbReference type="Proteomes" id="UP000515800"/>
    </source>
</evidence>
<comment type="similarity">
    <text evidence="1 7">Belongs to the RecO family.</text>
</comment>
<evidence type="ECO:0000259" key="8">
    <source>
        <dbReference type="Pfam" id="PF11967"/>
    </source>
</evidence>
<evidence type="ECO:0000256" key="6">
    <source>
        <dbReference type="ARBA" id="ARBA00033409"/>
    </source>
</evidence>
<dbReference type="HAMAP" id="MF_00201">
    <property type="entry name" value="RecO"/>
    <property type="match status" value="1"/>
</dbReference>
<dbReference type="KEGG" id="wdi:H9L19_00930"/>
<evidence type="ECO:0000256" key="2">
    <source>
        <dbReference type="ARBA" id="ARBA00021310"/>
    </source>
</evidence>
<proteinExistence type="inferred from homology"/>
<dbReference type="RefSeq" id="WP_187529335.1">
    <property type="nucleotide sequence ID" value="NZ_CP060724.1"/>
</dbReference>
<name>A0A7G9T5X7_9LACO</name>
<sequence>MVDKREITFDGIVMYQREHKERDLLVKILTRNSGKKMFFIKNGKSKSNRIAAELQPLTQATYEGILNQSGLSFVDDVKAVHFYRSLVNDIEKNAYATYILGLIDSAFVDNQPITLWFDRVQQGLEKIADEFDAQGIANYFEIALLPAFGLSITWQHCVVCGRSDLPMDFSEKMQGTICQNHFGVDANRMQVDSRAILVLSKLAQISLSQLGSLELKETTKKEMARVLDRIYDEQVGVHLKSKTFIQQLGAWQSRLRDR</sequence>
<organism evidence="9 10">
    <name type="scientific">Weissella diestrammenae</name>
    <dbReference type="NCBI Taxonomy" id="1162633"/>
    <lineage>
        <taxon>Bacteria</taxon>
        <taxon>Bacillati</taxon>
        <taxon>Bacillota</taxon>
        <taxon>Bacilli</taxon>
        <taxon>Lactobacillales</taxon>
        <taxon>Lactobacillaceae</taxon>
        <taxon>Weissella</taxon>
    </lineage>
</organism>
<dbReference type="NCBIfam" id="TIGR00613">
    <property type="entry name" value="reco"/>
    <property type="match status" value="1"/>
</dbReference>
<dbReference type="Proteomes" id="UP000515800">
    <property type="component" value="Chromosome"/>
</dbReference>
<dbReference type="InterPro" id="IPR022572">
    <property type="entry name" value="DNA_rep/recomb_RecO_N"/>
</dbReference>
<evidence type="ECO:0000256" key="7">
    <source>
        <dbReference type="HAMAP-Rule" id="MF_00201"/>
    </source>
</evidence>
<dbReference type="Gene3D" id="2.40.50.140">
    <property type="entry name" value="Nucleic acid-binding proteins"/>
    <property type="match status" value="1"/>
</dbReference>
<comment type="function">
    <text evidence="7">Involved in DNA repair and RecF pathway recombination.</text>
</comment>
<dbReference type="AlphaFoldDB" id="A0A7G9T5X7"/>
<dbReference type="GO" id="GO:0006302">
    <property type="term" value="P:double-strand break repair"/>
    <property type="evidence" value="ECO:0007669"/>
    <property type="project" value="TreeGrafter"/>
</dbReference>
<protein>
    <recommendedName>
        <fullName evidence="2 7">DNA repair protein RecO</fullName>
    </recommendedName>
    <alternativeName>
        <fullName evidence="6 7">Recombination protein O</fullName>
    </alternativeName>
</protein>
<dbReference type="SUPFAM" id="SSF50249">
    <property type="entry name" value="Nucleic acid-binding proteins"/>
    <property type="match status" value="1"/>
</dbReference>
<evidence type="ECO:0000256" key="4">
    <source>
        <dbReference type="ARBA" id="ARBA00023172"/>
    </source>
</evidence>
<dbReference type="GO" id="GO:0006310">
    <property type="term" value="P:DNA recombination"/>
    <property type="evidence" value="ECO:0007669"/>
    <property type="project" value="UniProtKB-UniRule"/>
</dbReference>
<keyword evidence="10" id="KW-1185">Reference proteome</keyword>
<feature type="domain" description="DNA replication/recombination mediator RecO N-terminal" evidence="8">
    <location>
        <begin position="6"/>
        <end position="82"/>
    </location>
</feature>
<dbReference type="InterPro" id="IPR003717">
    <property type="entry name" value="RecO"/>
</dbReference>
<dbReference type="SUPFAM" id="SSF57863">
    <property type="entry name" value="ArfGap/RecO-like zinc finger"/>
    <property type="match status" value="1"/>
</dbReference>
<dbReference type="InterPro" id="IPR012340">
    <property type="entry name" value="NA-bd_OB-fold"/>
</dbReference>
<dbReference type="Gene3D" id="1.20.1440.120">
    <property type="entry name" value="Recombination protein O, C-terminal domain"/>
    <property type="match status" value="1"/>
</dbReference>
<dbReference type="InterPro" id="IPR042242">
    <property type="entry name" value="RecO_C"/>
</dbReference>
<dbReference type="GO" id="GO:0043590">
    <property type="term" value="C:bacterial nucleoid"/>
    <property type="evidence" value="ECO:0007669"/>
    <property type="project" value="TreeGrafter"/>
</dbReference>
<accession>A0A7G9T5X7</accession>